<gene>
    <name evidence="8" type="ORF">E6K79_10710</name>
</gene>
<dbReference type="SUPFAM" id="SSF56112">
    <property type="entry name" value="Protein kinase-like (PK-like)"/>
    <property type="match status" value="1"/>
</dbReference>
<proteinExistence type="predicted"/>
<evidence type="ECO:0000256" key="5">
    <source>
        <dbReference type="PROSITE-ProRule" id="PRU10141"/>
    </source>
</evidence>
<evidence type="ECO:0000313" key="8">
    <source>
        <dbReference type="EMBL" id="TMQ63110.1"/>
    </source>
</evidence>
<dbReference type="Gene3D" id="1.10.510.10">
    <property type="entry name" value="Transferase(Phosphotransferase) domain 1"/>
    <property type="match status" value="1"/>
</dbReference>
<evidence type="ECO:0000313" key="9">
    <source>
        <dbReference type="Proteomes" id="UP000317691"/>
    </source>
</evidence>
<accession>A0A538THL3</accession>
<dbReference type="InterPro" id="IPR011009">
    <property type="entry name" value="Kinase-like_dom_sf"/>
</dbReference>
<dbReference type="CDD" id="cd14014">
    <property type="entry name" value="STKc_PknB_like"/>
    <property type="match status" value="1"/>
</dbReference>
<keyword evidence="4 5" id="KW-0067">ATP-binding</keyword>
<evidence type="ECO:0000259" key="7">
    <source>
        <dbReference type="PROSITE" id="PS50011"/>
    </source>
</evidence>
<dbReference type="EMBL" id="VBOZ01000033">
    <property type="protein sequence ID" value="TMQ63110.1"/>
    <property type="molecule type" value="Genomic_DNA"/>
</dbReference>
<dbReference type="PANTHER" id="PTHR43289">
    <property type="entry name" value="MITOGEN-ACTIVATED PROTEIN KINASE KINASE KINASE 20-RELATED"/>
    <property type="match status" value="1"/>
</dbReference>
<dbReference type="InterPro" id="IPR017441">
    <property type="entry name" value="Protein_kinase_ATP_BS"/>
</dbReference>
<evidence type="ECO:0000256" key="1">
    <source>
        <dbReference type="ARBA" id="ARBA00022679"/>
    </source>
</evidence>
<feature type="domain" description="Protein kinase" evidence="7">
    <location>
        <begin position="247"/>
        <end position="532"/>
    </location>
</feature>
<dbReference type="Proteomes" id="UP000317691">
    <property type="component" value="Unassembled WGS sequence"/>
</dbReference>
<dbReference type="InterPro" id="IPR000719">
    <property type="entry name" value="Prot_kinase_dom"/>
</dbReference>
<dbReference type="AlphaFoldDB" id="A0A538THL3"/>
<sequence>MAHSGALRCGYRSSSWGIDAVPHRPTKSPLDMIAKARTPSTRSRWHSLPPDLLQQSCKRVAIMSLIFASLWAIALVMNNLVAPLLGHNHNMTMPWPYPGNFISWIGLAISLTTFFLVGQLKGKPEILLNVSHVNMIVGAGLVALLMNWFPAIDAWRISWLCLIIVVYPSIVPTPPLKTLAISTIVASMDPLAVWIAHLRGVSFGTDPFTMIWYFLPNYISVGLAMIPSTMISGLGRQVNKARELGSYQLGELLGRGGMGEVYHARHRMLARPAAIKLIRPETLGAANSEAARVMIQRFRREAQAAAVLRSPHTINLYDFGVTDDGVFYYVMELLEGLDLESLVERFGPVPASRASFLLRHACHSLGEAHARGLIHRDIKPSNIFTCRLGLSVDFVKVLDFGLVKHYAEGAQAQTVLLTQPDVTTGTPAYMAPEMALGERTIDRRVDIYALGCVGYWLLTGRLVFEADTPVKMMLQHIQSMPAPPSRYAEQEVPPELDRIILQCLAKNPDERPTDTMKVAEMLAAVPLRDAWTKDRAEQWWEAHLPATAPFTEVREKTPVEVLQVVQ</sequence>
<dbReference type="GO" id="GO:0005524">
    <property type="term" value="F:ATP binding"/>
    <property type="evidence" value="ECO:0007669"/>
    <property type="project" value="UniProtKB-UniRule"/>
</dbReference>
<dbReference type="PROSITE" id="PS50011">
    <property type="entry name" value="PROTEIN_KINASE_DOM"/>
    <property type="match status" value="1"/>
</dbReference>
<feature type="binding site" evidence="5">
    <location>
        <position position="276"/>
    </location>
    <ligand>
        <name>ATP</name>
        <dbReference type="ChEBI" id="CHEBI:30616"/>
    </ligand>
</feature>
<dbReference type="GO" id="GO:0004674">
    <property type="term" value="F:protein serine/threonine kinase activity"/>
    <property type="evidence" value="ECO:0007669"/>
    <property type="project" value="UniProtKB-KW"/>
</dbReference>
<feature type="transmembrane region" description="Helical" evidence="6">
    <location>
        <begin position="210"/>
        <end position="234"/>
    </location>
</feature>
<keyword evidence="3 8" id="KW-0418">Kinase</keyword>
<keyword evidence="2 5" id="KW-0547">Nucleotide-binding</keyword>
<dbReference type="Pfam" id="PF00069">
    <property type="entry name" value="Pkinase"/>
    <property type="match status" value="1"/>
</dbReference>
<dbReference type="InterPro" id="IPR008271">
    <property type="entry name" value="Ser/Thr_kinase_AS"/>
</dbReference>
<dbReference type="PROSITE" id="PS00108">
    <property type="entry name" value="PROTEIN_KINASE_ST"/>
    <property type="match status" value="1"/>
</dbReference>
<reference evidence="8 9" key="1">
    <citation type="journal article" date="2019" name="Nat. Microbiol.">
        <title>Mediterranean grassland soil C-N compound turnover is dependent on rainfall and depth, and is mediated by genomically divergent microorganisms.</title>
        <authorList>
            <person name="Diamond S."/>
            <person name="Andeer P.F."/>
            <person name="Li Z."/>
            <person name="Crits-Christoph A."/>
            <person name="Burstein D."/>
            <person name="Anantharaman K."/>
            <person name="Lane K.R."/>
            <person name="Thomas B.C."/>
            <person name="Pan C."/>
            <person name="Northen T.R."/>
            <person name="Banfield J.F."/>
        </authorList>
    </citation>
    <scope>NUCLEOTIDE SEQUENCE [LARGE SCALE GENOMIC DNA]</scope>
    <source>
        <strain evidence="8">WS_9</strain>
    </source>
</reference>
<feature type="transmembrane region" description="Helical" evidence="6">
    <location>
        <begin position="154"/>
        <end position="171"/>
    </location>
</feature>
<evidence type="ECO:0000256" key="3">
    <source>
        <dbReference type="ARBA" id="ARBA00022777"/>
    </source>
</evidence>
<dbReference type="Gene3D" id="3.30.200.20">
    <property type="entry name" value="Phosphorylase Kinase, domain 1"/>
    <property type="match status" value="1"/>
</dbReference>
<comment type="caution">
    <text evidence="8">The sequence shown here is derived from an EMBL/GenBank/DDBJ whole genome shotgun (WGS) entry which is preliminary data.</text>
</comment>
<keyword evidence="6" id="KW-0472">Membrane</keyword>
<feature type="transmembrane region" description="Helical" evidence="6">
    <location>
        <begin position="178"/>
        <end position="198"/>
    </location>
</feature>
<keyword evidence="6" id="KW-0812">Transmembrane</keyword>
<feature type="transmembrane region" description="Helical" evidence="6">
    <location>
        <begin position="101"/>
        <end position="120"/>
    </location>
</feature>
<feature type="transmembrane region" description="Helical" evidence="6">
    <location>
        <begin position="60"/>
        <end position="81"/>
    </location>
</feature>
<organism evidence="8 9">
    <name type="scientific">Eiseniibacteriota bacterium</name>
    <dbReference type="NCBI Taxonomy" id="2212470"/>
    <lineage>
        <taxon>Bacteria</taxon>
        <taxon>Candidatus Eiseniibacteriota</taxon>
    </lineage>
</organism>
<protein>
    <submittedName>
        <fullName evidence="8">Serine/threonine protein kinase</fullName>
    </submittedName>
</protein>
<dbReference type="PROSITE" id="PS00107">
    <property type="entry name" value="PROTEIN_KINASE_ATP"/>
    <property type="match status" value="1"/>
</dbReference>
<evidence type="ECO:0000256" key="6">
    <source>
        <dbReference type="SAM" id="Phobius"/>
    </source>
</evidence>
<keyword evidence="8" id="KW-0723">Serine/threonine-protein kinase</keyword>
<evidence type="ECO:0000256" key="2">
    <source>
        <dbReference type="ARBA" id="ARBA00022741"/>
    </source>
</evidence>
<keyword evidence="1" id="KW-0808">Transferase</keyword>
<keyword evidence="6" id="KW-1133">Transmembrane helix</keyword>
<feature type="transmembrane region" description="Helical" evidence="6">
    <location>
        <begin position="127"/>
        <end position="148"/>
    </location>
</feature>
<name>A0A538THL3_UNCEI</name>
<evidence type="ECO:0000256" key="4">
    <source>
        <dbReference type="ARBA" id="ARBA00022840"/>
    </source>
</evidence>
<dbReference type="PANTHER" id="PTHR43289:SF6">
    <property type="entry name" value="SERINE_THREONINE-PROTEIN KINASE NEKL-3"/>
    <property type="match status" value="1"/>
</dbReference>
<dbReference type="SMART" id="SM00220">
    <property type="entry name" value="S_TKc"/>
    <property type="match status" value="1"/>
</dbReference>